<feature type="domain" description="F-box" evidence="1">
    <location>
        <begin position="19"/>
        <end position="53"/>
    </location>
</feature>
<feature type="domain" description="KIB1-4 beta-propeller" evidence="2">
    <location>
        <begin position="92"/>
        <end position="374"/>
    </location>
</feature>
<dbReference type="PANTHER" id="PTHR44586">
    <property type="entry name" value="F-BOX DOMAIN CONTAINING PROTEIN, EXPRESSED"/>
    <property type="match status" value="1"/>
</dbReference>
<dbReference type="OMA" id="RFCNSMF"/>
<dbReference type="Pfam" id="PF00646">
    <property type="entry name" value="F-box"/>
    <property type="match status" value="1"/>
</dbReference>
<reference evidence="4" key="1">
    <citation type="journal article" date="2017" name="Nat. Commun.">
        <title>The asparagus genome sheds light on the origin and evolution of a young Y chromosome.</title>
        <authorList>
            <person name="Harkess A."/>
            <person name="Zhou J."/>
            <person name="Xu C."/>
            <person name="Bowers J.E."/>
            <person name="Van der Hulst R."/>
            <person name="Ayyampalayam S."/>
            <person name="Mercati F."/>
            <person name="Riccardi P."/>
            <person name="McKain M.R."/>
            <person name="Kakrana A."/>
            <person name="Tang H."/>
            <person name="Ray J."/>
            <person name="Groenendijk J."/>
            <person name="Arikit S."/>
            <person name="Mathioni S.M."/>
            <person name="Nakano M."/>
            <person name="Shan H."/>
            <person name="Telgmann-Rauber A."/>
            <person name="Kanno A."/>
            <person name="Yue Z."/>
            <person name="Chen H."/>
            <person name="Li W."/>
            <person name="Chen Y."/>
            <person name="Xu X."/>
            <person name="Zhang Y."/>
            <person name="Luo S."/>
            <person name="Chen H."/>
            <person name="Gao J."/>
            <person name="Mao Z."/>
            <person name="Pires J.C."/>
            <person name="Luo M."/>
            <person name="Kudrna D."/>
            <person name="Wing R.A."/>
            <person name="Meyers B.C."/>
            <person name="Yi K."/>
            <person name="Kong H."/>
            <person name="Lavrijsen P."/>
            <person name="Sunseri F."/>
            <person name="Falavigna A."/>
            <person name="Ye Y."/>
            <person name="Leebens-Mack J.H."/>
            <person name="Chen G."/>
        </authorList>
    </citation>
    <scope>NUCLEOTIDE SEQUENCE [LARGE SCALE GENOMIC DNA]</scope>
    <source>
        <strain evidence="4">cv. DH0086</strain>
    </source>
</reference>
<dbReference type="InterPro" id="IPR036047">
    <property type="entry name" value="F-box-like_dom_sf"/>
</dbReference>
<dbReference type="InterPro" id="IPR005174">
    <property type="entry name" value="KIB1-4_b-propeller"/>
</dbReference>
<dbReference type="OrthoDB" id="1937564at2759"/>
<protein>
    <recommendedName>
        <fullName evidence="5">DUF295 domain-containing protein</fullName>
    </recommendedName>
</protein>
<dbReference type="AlphaFoldDB" id="A0A5P1FB70"/>
<dbReference type="InterPro" id="IPR001810">
    <property type="entry name" value="F-box_dom"/>
</dbReference>
<proteinExistence type="predicted"/>
<dbReference type="CDD" id="cd09917">
    <property type="entry name" value="F-box_SF"/>
    <property type="match status" value="1"/>
</dbReference>
<evidence type="ECO:0000313" key="4">
    <source>
        <dbReference type="Proteomes" id="UP000243459"/>
    </source>
</evidence>
<dbReference type="Gramene" id="ONK75422">
    <property type="protein sequence ID" value="ONK75422"/>
    <property type="gene ID" value="A4U43_C03F16680"/>
</dbReference>
<keyword evidence="4" id="KW-1185">Reference proteome</keyword>
<evidence type="ECO:0000313" key="3">
    <source>
        <dbReference type="EMBL" id="ONK75422.1"/>
    </source>
</evidence>
<evidence type="ECO:0000259" key="2">
    <source>
        <dbReference type="Pfam" id="PF03478"/>
    </source>
</evidence>
<accession>A0A5P1FB70</accession>
<evidence type="ECO:0000259" key="1">
    <source>
        <dbReference type="Pfam" id="PF00646"/>
    </source>
</evidence>
<name>A0A5P1FB70_ASPOF</name>
<dbReference type="Pfam" id="PF03478">
    <property type="entry name" value="Beta-prop_KIB1-4"/>
    <property type="match status" value="1"/>
</dbReference>
<evidence type="ECO:0008006" key="5">
    <source>
        <dbReference type="Google" id="ProtNLM"/>
    </source>
</evidence>
<sequence>MGVSELRPSSEPVPSSPDWANLFPEVLTLIAKRLSAADYARFSAVCTSWASVASPENGMPGPLALRRGQPYLLFSGDGVGDCEQSDFCTLFDFLDDSFRRIRPLPEIRGKWLVGSQFGWLAVVDELANPSLLNPFTRTQIELPPITTVPDVDPVYDSEGSLVGYNREEEYYPLELCRVPLVISKIVLSSAPTAGDFGAVAIGPSGLLMFARPGERKWNLWDICRLYAVVDVIYRDGVFLAVNNMGDVYAIDLASPSSSLKVSLVAKGYGDYHDTRYLLDSSGVLLHILCKRIPPGELRYRTCKIEIRSLDPETSTWLPVTSLGDRSLFIGSWCSMSLQAGEISWLKENRVYFTEDFWAVLPFSKEVVRDIGMFNLNTGNFEACYPPEMRLKWPPPIWITAPQF</sequence>
<organism evidence="3 4">
    <name type="scientific">Asparagus officinalis</name>
    <name type="common">Garden asparagus</name>
    <dbReference type="NCBI Taxonomy" id="4686"/>
    <lineage>
        <taxon>Eukaryota</taxon>
        <taxon>Viridiplantae</taxon>
        <taxon>Streptophyta</taxon>
        <taxon>Embryophyta</taxon>
        <taxon>Tracheophyta</taxon>
        <taxon>Spermatophyta</taxon>
        <taxon>Magnoliopsida</taxon>
        <taxon>Liliopsida</taxon>
        <taxon>Asparagales</taxon>
        <taxon>Asparagaceae</taxon>
        <taxon>Asparagoideae</taxon>
        <taxon>Asparagus</taxon>
    </lineage>
</organism>
<dbReference type="PANTHER" id="PTHR44586:SF10">
    <property type="entry name" value="DUF295 DOMAIN-CONTAINING PROTEIN"/>
    <property type="match status" value="1"/>
</dbReference>
<gene>
    <name evidence="3" type="ORF">A4U43_C03F16680</name>
</gene>
<dbReference type="EMBL" id="CM007383">
    <property type="protein sequence ID" value="ONK75422.1"/>
    <property type="molecule type" value="Genomic_DNA"/>
</dbReference>
<dbReference type="Gene3D" id="1.20.1280.50">
    <property type="match status" value="1"/>
</dbReference>
<dbReference type="Proteomes" id="UP000243459">
    <property type="component" value="Chromosome 3"/>
</dbReference>
<dbReference type="SUPFAM" id="SSF81383">
    <property type="entry name" value="F-box domain"/>
    <property type="match status" value="1"/>
</dbReference>